<dbReference type="GO" id="GO:0000272">
    <property type="term" value="P:polysaccharide catabolic process"/>
    <property type="evidence" value="ECO:0007669"/>
    <property type="project" value="InterPro"/>
</dbReference>
<dbReference type="EMBL" id="CP009512">
    <property type="protein sequence ID" value="AKB65783.1"/>
    <property type="molecule type" value="Genomic_DNA"/>
</dbReference>
<dbReference type="RefSeq" id="WP_155395380.1">
    <property type="nucleotide sequence ID" value="NZ_CP009512.1"/>
</dbReference>
<evidence type="ECO:0000313" key="5">
    <source>
        <dbReference type="EMBL" id="AKB65783.1"/>
    </source>
</evidence>
<dbReference type="Pfam" id="PF00404">
    <property type="entry name" value="Dockerin_1"/>
    <property type="match status" value="1"/>
</dbReference>
<dbReference type="InterPro" id="IPR002105">
    <property type="entry name" value="Dockerin_1_rpt"/>
</dbReference>
<dbReference type="SUPFAM" id="SSF49384">
    <property type="entry name" value="Carbohydrate-binding domain"/>
    <property type="match status" value="1"/>
</dbReference>
<dbReference type="PROSITE" id="PS00018">
    <property type="entry name" value="EF_HAND_1"/>
    <property type="match status" value="1"/>
</dbReference>
<proteinExistence type="predicted"/>
<dbReference type="GO" id="GO:0005509">
    <property type="term" value="F:calcium ion binding"/>
    <property type="evidence" value="ECO:0007669"/>
    <property type="project" value="InterPro"/>
</dbReference>
<dbReference type="SUPFAM" id="SSF63446">
    <property type="entry name" value="Type I dockerin domain"/>
    <property type="match status" value="1"/>
</dbReference>
<dbReference type="InterPro" id="IPR016134">
    <property type="entry name" value="Dockerin_dom"/>
</dbReference>
<comment type="subcellular location">
    <subcellularLocation>
        <location evidence="1">Secreted</location>
    </subcellularLocation>
</comment>
<dbReference type="Pfam" id="PF05345">
    <property type="entry name" value="He_PIG"/>
    <property type="match status" value="1"/>
</dbReference>
<dbReference type="NCBIfam" id="NF033679">
    <property type="entry name" value="DNRLRE_dom"/>
    <property type="match status" value="1"/>
</dbReference>
<sequence length="1531" mass="170920">MFKAKHLIILCIITLFFIYPCNAQYIDLAPTEDSNTYSNYATTNYGNSPYLETKYNEKSTYLKFYVPTYVSSAKLNLYCTEATGNAYVYATSPDWNESGVTWNNPPSVEYPTRLSEIPMPTTNTWYTIDVSSVVSEPGYYSFELKSQYASRHTYNSSEALANTPYLKTEPSPYTDIIFNNKTNDTNRTFLVNTDDCIRFSITPPDSENITTYQWQLNKTDQPATSSYFDFIVPAYDERQPSTGIWEIWVNATYTNGTSIYKEWLISSLPESEAPDYIEYFSDLNNTFRPGFAADPWGRYPPFYTTSNNYISKGFLTGSSSSSGTTMLIDNNFDITYGTFKFKIRNPGCVDVVYFKVLGEYGNWNYVPDGNGFHDYYAILNGEISEKSYIPISRRWIGQAPSMHFWRTDDAQWKEITLIHTCDDWWSAWDNGVQIPGNYQHFADAFSNAITLTMTANNLLEMDCIEVYKDKYLYPNSRISYGSYPKWWCVANPSDGFLNPVEENGIIAFGQNLTLESISDSINNDSLMTYDTVTNTAIIKTNLFIEAGGKLNITDETLLFDTSTNSLDINLMIHSTFNVENSTISTIGNNPIRWNLASAATVSVFNPNITKSETDRTSSLYYERKNSIYDFGGRFIIQNSMINNTCNLFLDGASEIVLNNVVFSNHSSSDYGDYTLRGSYYGHNNAKNQSKGEKALWIVPRNDLANFMINNISFVNPKSDIDLKVVGGEWIFNSTTVKNCDLSGVDISTKKAYKMVYFVHYWNLTEHSDFSLLNCKFNESKLNVETNHSKLETKYYADIVVKDASGNLIRNAVITPNASNEEYEAENLHKWDWYISDGYGPGQGGASDYAPGYYDENGTLVGNIQNITYSGGSYVRWYNAQPLISATTNTDGRTSLPSENVNNSVVLTDYVLTNETGKISKESIEYDFAIRSPDSKSVYLQGVNPDPTWYRQNPSLSTYTITAIIPDNSTGPHITGFAPAKENPFNSGEKKNFRIWTDEPLTSMEWRVNGSSVLKGSLNYTWTVTDRNTTIEFIGSNSNGTVNHIWPLGESPDEPSVPDDNPAQEIQFSPSDSEITLNVSEKTLFSVSPDVFTTKEWYINGYPIQNNTTSMTRCWSTAGTHDVTFKGAGSEEPVSHTWTVNVVEEKKNDEESTESIIAIAPEYQIVKPKQSFGLDITVDPSAPIIGTQLDFEFNSSMASANSVIEGDLFKQKGASTFFNEGDINSSEGIIKHIYGLIIGTSNVSSPGTFATVNLTAGNRTGIAKFSLSNVLISDINSKSVPYTVTNATVLIDTAPAIDPICCPKSVDEKSNLAFKISAKDADGDRLILSASGLPEGSSFNRTSGAFAWTPAVGQAGVYTITFKVSDGYLTDFENVTVTVNKLNNPPVINFFEPINGSSFSEGERIGISVNATDAEKQALNYSIKIDGVMYSSDPAYIWETDYSSSGNHTIEISVSDGIDEAKMQHIISITDCHPRYDVNEDGVVNILDITNVSREYETTVSKPYPRYDTNQDGEINILDLTLVGHHFGEKVE</sequence>
<dbReference type="Proteomes" id="UP000033097">
    <property type="component" value="Chromosome"/>
</dbReference>
<dbReference type="GO" id="GO:0016020">
    <property type="term" value="C:membrane"/>
    <property type="evidence" value="ECO:0007669"/>
    <property type="project" value="InterPro"/>
</dbReference>
<dbReference type="InterPro" id="IPR013783">
    <property type="entry name" value="Ig-like_fold"/>
</dbReference>
<accession>A0A0E3RIA3</accession>
<dbReference type="Gene3D" id="1.10.1330.10">
    <property type="entry name" value="Dockerin domain"/>
    <property type="match status" value="1"/>
</dbReference>
<evidence type="ECO:0000256" key="2">
    <source>
        <dbReference type="ARBA" id="ARBA00022525"/>
    </source>
</evidence>
<dbReference type="Gene3D" id="2.60.40.10">
    <property type="entry name" value="Immunoglobulins"/>
    <property type="match status" value="2"/>
</dbReference>
<dbReference type="KEGG" id="mmj:MSMAS_2587"/>
<evidence type="ECO:0000259" key="4">
    <source>
        <dbReference type="PROSITE" id="PS51766"/>
    </source>
</evidence>
<name>A0A0E3RIA3_METMZ</name>
<protein>
    <recommendedName>
        <fullName evidence="4">Dockerin domain-containing protein</fullName>
    </recommendedName>
</protein>
<keyword evidence="2" id="KW-0964">Secreted</keyword>
<dbReference type="CDD" id="cd08547">
    <property type="entry name" value="Type_II_cohesin"/>
    <property type="match status" value="1"/>
</dbReference>
<dbReference type="PROSITE" id="PS51766">
    <property type="entry name" value="DOCKERIN"/>
    <property type="match status" value="1"/>
</dbReference>
<dbReference type="Pfam" id="PF24517">
    <property type="entry name" value="CBM96"/>
    <property type="match status" value="1"/>
</dbReference>
<feature type="domain" description="Dockerin" evidence="4">
    <location>
        <begin position="1470"/>
        <end position="1531"/>
    </location>
</feature>
<keyword evidence="3" id="KW-0732">Signal</keyword>
<dbReference type="CDD" id="cd14254">
    <property type="entry name" value="Dockerin_II"/>
    <property type="match status" value="1"/>
</dbReference>
<dbReference type="Pfam" id="PF17957">
    <property type="entry name" value="Big_7"/>
    <property type="match status" value="1"/>
</dbReference>
<evidence type="ECO:0000256" key="1">
    <source>
        <dbReference type="ARBA" id="ARBA00004613"/>
    </source>
</evidence>
<dbReference type="GeneID" id="42568682"/>
<evidence type="ECO:0000313" key="6">
    <source>
        <dbReference type="Proteomes" id="UP000033097"/>
    </source>
</evidence>
<dbReference type="Gene3D" id="2.60.40.680">
    <property type="match status" value="1"/>
</dbReference>
<dbReference type="InterPro" id="IPR055372">
    <property type="entry name" value="CBM96"/>
</dbReference>
<reference evidence="5 6" key="1">
    <citation type="submission" date="2014-07" db="EMBL/GenBank/DDBJ databases">
        <title>Methanogenic archaea and the global carbon cycle.</title>
        <authorList>
            <person name="Henriksen J.R."/>
            <person name="Luke J."/>
            <person name="Reinhart S."/>
            <person name="Benedict M.N."/>
            <person name="Youngblut N.D."/>
            <person name="Metcalf M.E."/>
            <person name="Whitaker R.J."/>
            <person name="Metcalf W.W."/>
        </authorList>
    </citation>
    <scope>NUCLEOTIDE SEQUENCE [LARGE SCALE GENOMIC DNA]</scope>
    <source>
        <strain evidence="5 6">S-6</strain>
    </source>
</reference>
<dbReference type="SUPFAM" id="SSF49313">
    <property type="entry name" value="Cadherin-like"/>
    <property type="match status" value="1"/>
</dbReference>
<dbReference type="GO" id="GO:0030246">
    <property type="term" value="F:carbohydrate binding"/>
    <property type="evidence" value="ECO:0007669"/>
    <property type="project" value="InterPro"/>
</dbReference>
<dbReference type="InterPro" id="IPR015919">
    <property type="entry name" value="Cadherin-like_sf"/>
</dbReference>
<dbReference type="GO" id="GO:0005576">
    <property type="term" value="C:extracellular region"/>
    <property type="evidence" value="ECO:0007669"/>
    <property type="project" value="UniProtKB-SubCell"/>
</dbReference>
<dbReference type="InterPro" id="IPR036439">
    <property type="entry name" value="Dockerin_dom_sf"/>
</dbReference>
<gene>
    <name evidence="5" type="ORF">MSMAS_2587</name>
</gene>
<evidence type="ECO:0000256" key="3">
    <source>
        <dbReference type="ARBA" id="ARBA00022729"/>
    </source>
</evidence>
<organism evidence="5 6">
    <name type="scientific">Methanosarcina mazei S-6</name>
    <dbReference type="NCBI Taxonomy" id="213585"/>
    <lineage>
        <taxon>Archaea</taxon>
        <taxon>Methanobacteriati</taxon>
        <taxon>Methanobacteriota</taxon>
        <taxon>Stenosarchaea group</taxon>
        <taxon>Methanomicrobia</taxon>
        <taxon>Methanosarcinales</taxon>
        <taxon>Methanosarcinaceae</taxon>
        <taxon>Methanosarcina</taxon>
    </lineage>
</organism>
<dbReference type="HOGENOM" id="CLU_248214_0_0_2"/>
<dbReference type="InterPro" id="IPR018247">
    <property type="entry name" value="EF_Hand_1_Ca_BS"/>
</dbReference>
<dbReference type="PATRIC" id="fig|213585.10.peg.3263"/>
<dbReference type="InterPro" id="IPR008965">
    <property type="entry name" value="CBM2/CBM3_carb-bd_dom_sf"/>
</dbReference>
<dbReference type="GO" id="GO:0004553">
    <property type="term" value="F:hydrolase activity, hydrolyzing O-glycosyl compounds"/>
    <property type="evidence" value="ECO:0007669"/>
    <property type="project" value="InterPro"/>
</dbReference>